<evidence type="ECO:0000313" key="4">
    <source>
        <dbReference type="EMBL" id="MFI6497329.1"/>
    </source>
</evidence>
<dbReference type="Proteomes" id="UP001612741">
    <property type="component" value="Unassembled WGS sequence"/>
</dbReference>
<dbReference type="InterPro" id="IPR039448">
    <property type="entry name" value="Beta_helix"/>
</dbReference>
<reference evidence="4 5" key="1">
    <citation type="submission" date="2024-10" db="EMBL/GenBank/DDBJ databases">
        <title>The Natural Products Discovery Center: Release of the First 8490 Sequenced Strains for Exploring Actinobacteria Biosynthetic Diversity.</title>
        <authorList>
            <person name="Kalkreuter E."/>
            <person name="Kautsar S.A."/>
            <person name="Yang D."/>
            <person name="Bader C.D."/>
            <person name="Teijaro C.N."/>
            <person name="Fluegel L."/>
            <person name="Davis C.M."/>
            <person name="Simpson J.R."/>
            <person name="Lauterbach L."/>
            <person name="Steele A.D."/>
            <person name="Gui C."/>
            <person name="Meng S."/>
            <person name="Li G."/>
            <person name="Viehrig K."/>
            <person name="Ye F."/>
            <person name="Su P."/>
            <person name="Kiefer A.F."/>
            <person name="Nichols A."/>
            <person name="Cepeda A.J."/>
            <person name="Yan W."/>
            <person name="Fan B."/>
            <person name="Jiang Y."/>
            <person name="Adhikari A."/>
            <person name="Zheng C.-J."/>
            <person name="Schuster L."/>
            <person name="Cowan T.M."/>
            <person name="Smanski M.J."/>
            <person name="Chevrette M.G."/>
            <person name="De Carvalho L.P.S."/>
            <person name="Shen B."/>
        </authorList>
    </citation>
    <scope>NUCLEOTIDE SEQUENCE [LARGE SCALE GENOMIC DNA]</scope>
    <source>
        <strain evidence="4 5">NPDC050545</strain>
    </source>
</reference>
<dbReference type="EMBL" id="JBITGY010000002">
    <property type="protein sequence ID" value="MFI6497329.1"/>
    <property type="molecule type" value="Genomic_DNA"/>
</dbReference>
<feature type="domain" description="DUF4082" evidence="3">
    <location>
        <begin position="56"/>
        <end position="189"/>
    </location>
</feature>
<dbReference type="SUPFAM" id="SSF51126">
    <property type="entry name" value="Pectin lyase-like"/>
    <property type="match status" value="1"/>
</dbReference>
<protein>
    <submittedName>
        <fullName evidence="4">DUF4082 domain-containing protein</fullName>
    </submittedName>
</protein>
<dbReference type="InterPro" id="IPR011050">
    <property type="entry name" value="Pectin_lyase_fold/virulence"/>
</dbReference>
<feature type="region of interest" description="Disordered" evidence="1">
    <location>
        <begin position="199"/>
        <end position="300"/>
    </location>
</feature>
<evidence type="ECO:0000313" key="5">
    <source>
        <dbReference type="Proteomes" id="UP001612741"/>
    </source>
</evidence>
<dbReference type="Pfam" id="PF13313">
    <property type="entry name" value="DUF4082"/>
    <property type="match status" value="1"/>
</dbReference>
<dbReference type="Gene3D" id="2.160.20.10">
    <property type="entry name" value="Single-stranded right-handed beta-helix, Pectin lyase-like"/>
    <property type="match status" value="1"/>
</dbReference>
<dbReference type="Pfam" id="PF13229">
    <property type="entry name" value="Beta_helix"/>
    <property type="match status" value="1"/>
</dbReference>
<feature type="domain" description="Right handed beta helix" evidence="2">
    <location>
        <begin position="337"/>
        <end position="455"/>
    </location>
</feature>
<dbReference type="RefSeq" id="WP_397080079.1">
    <property type="nucleotide sequence ID" value="NZ_JBITGY010000002.1"/>
</dbReference>
<dbReference type="InterPro" id="IPR051441">
    <property type="entry name" value="SelW_related"/>
</dbReference>
<feature type="compositionally biased region" description="Low complexity" evidence="1">
    <location>
        <begin position="206"/>
        <end position="272"/>
    </location>
</feature>
<evidence type="ECO:0000259" key="2">
    <source>
        <dbReference type="Pfam" id="PF13229"/>
    </source>
</evidence>
<proteinExistence type="predicted"/>
<dbReference type="InterPro" id="IPR012334">
    <property type="entry name" value="Pectin_lyas_fold"/>
</dbReference>
<keyword evidence="5" id="KW-1185">Reference proteome</keyword>
<dbReference type="InterPro" id="IPR025141">
    <property type="entry name" value="DUF4082"/>
</dbReference>
<sequence length="549" mass="58854">MAAALVAIPTTSALARQPAPVAKKVSSVQKMRNQTAPGTLQASLWGEKPVSEPGRAGRASVELGVRFTAGTNGEIAGIRFYKPRGERGRHIGTLWDAQGRALARVVFGGETRQGWQTAYFGTPVPIWAGRVYTASYHTRHGTHVAERGGFASPVVSGPLTAPSDRNGVYAYGKRSRFPAQSNPGRFNYFADVIFNYRQAPEPSATPTPTGKPTQTGRPTPTGPTVTPTVTPTKTPTKTPTVTPTVTPTKTPTVTPTVTPTRTPTKTPTVTPTATPPTKTPTTTPTLPTDPPITGFPDAGNTGPTVTSFKKMKGGEIKTDGAVFEGVELTESVDVWADNVTFRNCRIITGGYWGIQLREGYTNLTVENCEIASDRKRKLDIGVWNDGTGKMTVRRNEIHSTSNAAIMAKSGIIEDNYIHDMWQAAPGDHTDGIQTNGNKGENELVIRHNTIINPENQTSAIILSPVFGPIHDVVVSGNLLAGGGYCIYGGAKHIEHPYSPYNVVIKNNVFSTRVFSKCGFYGPMAHFDTKAEGNEWSGNRWENGGTVGPG</sequence>
<name>A0ABW7YS53_9ACTN</name>
<evidence type="ECO:0000259" key="3">
    <source>
        <dbReference type="Pfam" id="PF13313"/>
    </source>
</evidence>
<gene>
    <name evidence="4" type="ORF">ACIBG2_08100</name>
</gene>
<dbReference type="PRINTS" id="PR01217">
    <property type="entry name" value="PRICHEXTENSN"/>
</dbReference>
<accession>A0ABW7YS53</accession>
<organism evidence="4 5">
    <name type="scientific">Nonomuraea typhae</name>
    <dbReference type="NCBI Taxonomy" id="2603600"/>
    <lineage>
        <taxon>Bacteria</taxon>
        <taxon>Bacillati</taxon>
        <taxon>Actinomycetota</taxon>
        <taxon>Actinomycetes</taxon>
        <taxon>Streptosporangiales</taxon>
        <taxon>Streptosporangiaceae</taxon>
        <taxon>Nonomuraea</taxon>
    </lineage>
</organism>
<dbReference type="PANTHER" id="PTHR15124:SF27">
    <property type="entry name" value="MIGRATION AND INVASION ENHANCER 1"/>
    <property type="match status" value="1"/>
</dbReference>
<dbReference type="PANTHER" id="PTHR15124">
    <property type="entry name" value="SELENOPROTEIN W"/>
    <property type="match status" value="1"/>
</dbReference>
<comment type="caution">
    <text evidence="4">The sequence shown here is derived from an EMBL/GenBank/DDBJ whole genome shotgun (WGS) entry which is preliminary data.</text>
</comment>
<evidence type="ECO:0000256" key="1">
    <source>
        <dbReference type="SAM" id="MobiDB-lite"/>
    </source>
</evidence>